<comment type="caution">
    <text evidence="3">The sequence shown here is derived from an EMBL/GenBank/DDBJ whole genome shotgun (WGS) entry which is preliminary data.</text>
</comment>
<evidence type="ECO:0000313" key="5">
    <source>
        <dbReference type="Proteomes" id="UP000323866"/>
    </source>
</evidence>
<feature type="domain" description="Mut7-C RNAse" evidence="1">
    <location>
        <begin position="98"/>
        <end position="240"/>
    </location>
</feature>
<protein>
    <submittedName>
        <fullName evidence="4">Mut7-C RNAse domain-containing protein</fullName>
    </submittedName>
</protein>
<dbReference type="InterPro" id="IPR002782">
    <property type="entry name" value="Mut7-C_RNAse_dom"/>
</dbReference>
<organism evidence="3 5">
    <name type="scientific">Rufibacter glacialis</name>
    <dbReference type="NCBI Taxonomy" id="1259555"/>
    <lineage>
        <taxon>Bacteria</taxon>
        <taxon>Pseudomonadati</taxon>
        <taxon>Bacteroidota</taxon>
        <taxon>Cytophagia</taxon>
        <taxon>Cytophagales</taxon>
        <taxon>Hymenobacteraceae</taxon>
        <taxon>Rufibacter</taxon>
    </lineage>
</organism>
<reference evidence="3 5" key="2">
    <citation type="submission" date="2019-09" db="EMBL/GenBank/DDBJ databases">
        <title>A bacterium isolated from glacier soil.</title>
        <authorList>
            <person name="Liu Q."/>
        </authorList>
    </citation>
    <scope>NUCLEOTIDE SEQUENCE [LARGE SCALE GENOMIC DNA]</scope>
    <source>
        <strain evidence="3 5">MDT1-10-3</strain>
    </source>
</reference>
<reference evidence="4 6" key="3">
    <citation type="submission" date="2024-08" db="EMBL/GenBank/DDBJ databases">
        <authorList>
            <person name="Wei W."/>
        </authorList>
    </citation>
    <scope>NUCLEOTIDE SEQUENCE [LARGE SCALE GENOMIC DNA]</scope>
    <source>
        <strain evidence="4 6">XU2</strain>
    </source>
</reference>
<dbReference type="EMBL" id="VKKZ01000020">
    <property type="protein sequence ID" value="KAA6434337.1"/>
    <property type="molecule type" value="Genomic_DNA"/>
</dbReference>
<feature type="domain" description="Ubiquitin Mut7-C" evidence="2">
    <location>
        <begin position="5"/>
        <end position="78"/>
    </location>
</feature>
<dbReference type="AlphaFoldDB" id="A0A5M8QE76"/>
<proteinExistence type="predicted"/>
<dbReference type="Proteomes" id="UP001570846">
    <property type="component" value="Unassembled WGS sequence"/>
</dbReference>
<dbReference type="PANTHER" id="PTHR39081:SF1">
    <property type="entry name" value="MUT7-C RNASE DOMAIN-CONTAINING PROTEIN"/>
    <property type="match status" value="1"/>
</dbReference>
<gene>
    <name evidence="4" type="ORF">ACD591_17285</name>
    <name evidence="3" type="ORF">FOE74_09020</name>
</gene>
<dbReference type="InterPro" id="IPR027798">
    <property type="entry name" value="Ub_Mut7C"/>
</dbReference>
<keyword evidence="6" id="KW-1185">Reference proteome</keyword>
<dbReference type="PANTHER" id="PTHR39081">
    <property type="entry name" value="MUT7-C DOMAIN-CONTAINING PROTEIN"/>
    <property type="match status" value="1"/>
</dbReference>
<reference evidence="3 5" key="1">
    <citation type="submission" date="2019-07" db="EMBL/GenBank/DDBJ databases">
        <authorList>
            <person name="Qu J.-H."/>
        </authorList>
    </citation>
    <scope>NUCLEOTIDE SEQUENCE [LARGE SCALE GENOMIC DNA]</scope>
    <source>
        <strain evidence="3 5">MDT1-10-3</strain>
    </source>
</reference>
<evidence type="ECO:0000313" key="3">
    <source>
        <dbReference type="EMBL" id="KAA6434337.1"/>
    </source>
</evidence>
<dbReference type="OrthoDB" id="9797655at2"/>
<evidence type="ECO:0000259" key="2">
    <source>
        <dbReference type="Pfam" id="PF14451"/>
    </source>
</evidence>
<dbReference type="Pfam" id="PF14451">
    <property type="entry name" value="Ub-Mut7C"/>
    <property type="match status" value="1"/>
</dbReference>
<dbReference type="Proteomes" id="UP000323866">
    <property type="component" value="Unassembled WGS sequence"/>
</dbReference>
<evidence type="ECO:0000313" key="6">
    <source>
        <dbReference type="Proteomes" id="UP001570846"/>
    </source>
</evidence>
<evidence type="ECO:0000259" key="1">
    <source>
        <dbReference type="Pfam" id="PF01927"/>
    </source>
</evidence>
<dbReference type="RefSeq" id="WP_149098281.1">
    <property type="nucleotide sequence ID" value="NZ_BMMG01000003.1"/>
</dbReference>
<dbReference type="EMBL" id="JBGOGF010000010">
    <property type="protein sequence ID" value="MFA1773057.1"/>
    <property type="molecule type" value="Genomic_DNA"/>
</dbReference>
<accession>A0A5M8QE76</accession>
<evidence type="ECO:0000313" key="4">
    <source>
        <dbReference type="EMBL" id="MFA1773057.1"/>
    </source>
</evidence>
<name>A0A5M8QE76_9BACT</name>
<sequence>MANLAYFLFHGALNDFLPKARRGKWLTYSFEGAPALKDAVEAFNVPHPEVGSLHLNGRDKASGDALLPHGKVEVFPAVAERVGEALPLWQHPAPVPARFILDVHLGKLARYLRLLGFDTHYDKNYDDATIAQLAEQQERIILTRDVGLLKLKRVKWGYWLRSQQGEEQLQEVLYRFSLAHHLKPFTRCMACNGPIQEVAKEAVVPFLEPKTALFFQSFYQCVQCQRVYWQGSHFERMQRFLHRISAKVSP</sequence>
<dbReference type="Pfam" id="PF01927">
    <property type="entry name" value="Mut7-C"/>
    <property type="match status" value="1"/>
</dbReference>